<proteinExistence type="predicted"/>
<keyword evidence="2" id="KW-1185">Reference proteome</keyword>
<protein>
    <submittedName>
        <fullName evidence="1">Uncharacterized protein</fullName>
    </submittedName>
</protein>
<dbReference type="AlphaFoldDB" id="A0AAW9Q6V6"/>
<dbReference type="EMBL" id="JAZBJZ010000119">
    <property type="protein sequence ID" value="MEE3719215.1"/>
    <property type="molecule type" value="Genomic_DNA"/>
</dbReference>
<dbReference type="RefSeq" id="WP_330485652.1">
    <property type="nucleotide sequence ID" value="NZ_JAZBJZ010000119.1"/>
</dbReference>
<dbReference type="Proteomes" id="UP001333818">
    <property type="component" value="Unassembled WGS sequence"/>
</dbReference>
<evidence type="ECO:0000313" key="2">
    <source>
        <dbReference type="Proteomes" id="UP001333818"/>
    </source>
</evidence>
<accession>A0AAW9Q6V6</accession>
<organism evidence="1 2">
    <name type="scientific">Tumidithrix elongata BACA0141</name>
    <dbReference type="NCBI Taxonomy" id="2716417"/>
    <lineage>
        <taxon>Bacteria</taxon>
        <taxon>Bacillati</taxon>
        <taxon>Cyanobacteriota</taxon>
        <taxon>Cyanophyceae</taxon>
        <taxon>Pseudanabaenales</taxon>
        <taxon>Pseudanabaenaceae</taxon>
        <taxon>Tumidithrix</taxon>
        <taxon>Tumidithrix elongata</taxon>
    </lineage>
</organism>
<gene>
    <name evidence="1" type="ORF">V2H45_20935</name>
</gene>
<sequence>MNLNLNDNERSHLGAANLDNFFSHLNFLVDNPEAVETIPSLSTVVYQETGDAWIDAQNDRLAVQALANGENVHRVIAPEKFSLTFPDGRKVIFNTYYLWTSKEVSQLTGLTISQILFLEREKAIVACLEDEYNKNNKYFNFSQIIQFQAYKLILGNEPKRRGFGNSFGKNASLKGADLRKLLSFYADNKLKVEVLQHCPVLFDGQIFSIAPDMSGSQELLSVISSLDWKSHPTHTVKFYPPLFEVFKQLCENALRLTESQVWTQKELEERLMLAA</sequence>
<name>A0AAW9Q6V6_9CYAN</name>
<reference evidence="1" key="1">
    <citation type="submission" date="2024-01" db="EMBL/GenBank/DDBJ databases">
        <title>Bank of Algae and Cyanobacteria of the Azores (BACA) strain genomes.</title>
        <authorList>
            <person name="Luz R."/>
            <person name="Cordeiro R."/>
            <person name="Fonseca A."/>
            <person name="Goncalves V."/>
        </authorList>
    </citation>
    <scope>NUCLEOTIDE SEQUENCE</scope>
    <source>
        <strain evidence="1">BACA0141</strain>
    </source>
</reference>
<comment type="caution">
    <text evidence="1">The sequence shown here is derived from an EMBL/GenBank/DDBJ whole genome shotgun (WGS) entry which is preliminary data.</text>
</comment>
<evidence type="ECO:0000313" key="1">
    <source>
        <dbReference type="EMBL" id="MEE3719215.1"/>
    </source>
</evidence>